<evidence type="ECO:0000256" key="1">
    <source>
        <dbReference type="ARBA" id="ARBA00022679"/>
    </source>
</evidence>
<dbReference type="Proteomes" id="UP000009311">
    <property type="component" value="Unassembled WGS sequence"/>
</dbReference>
<dbReference type="InterPro" id="IPR000182">
    <property type="entry name" value="GNAT_dom"/>
</dbReference>
<dbReference type="eggNOG" id="COG0456">
    <property type="taxonomic scope" value="Bacteria"/>
</dbReference>
<dbReference type="OrthoDB" id="7205533at2"/>
<dbReference type="CDD" id="cd04301">
    <property type="entry name" value="NAT_SF"/>
    <property type="match status" value="1"/>
</dbReference>
<proteinExistence type="predicted"/>
<feature type="domain" description="N-acetyltransferase" evidence="3">
    <location>
        <begin position="4"/>
        <end position="172"/>
    </location>
</feature>
<dbReference type="AlphaFoldDB" id="I7KKP4"/>
<dbReference type="PATRIC" id="fig|1423790.3.peg.1599"/>
<sequence length="172" mass="20097">MANYEIQPITLSDLKILQAISRETFKETFDPFTAPDDMAEFLRDNYADDKLSRELQNPDSQFFFLSVDSKIAGYLKVNQGEAQTEEMDDDHFELERIYIRKAFQHQGLGSVLMDYALKLAKEAGKQFIWLGVYEKNIRAQKFYAKNGFKRFGQHVYQVGDDPQIDYLLKKEL</sequence>
<protein>
    <submittedName>
        <fullName evidence="4">Protease synthase and sporulation negative regulatory protein pai 1</fullName>
    </submittedName>
</protein>
<dbReference type="InterPro" id="IPR050680">
    <property type="entry name" value="YpeA/RimI_acetyltransf"/>
</dbReference>
<evidence type="ECO:0000313" key="5">
    <source>
        <dbReference type="Proteomes" id="UP000009311"/>
    </source>
</evidence>
<gene>
    <name evidence="4" type="ORF">BN53_00960</name>
</gene>
<keyword evidence="2" id="KW-0012">Acyltransferase</keyword>
<keyword evidence="5" id="KW-1185">Reference proteome</keyword>
<comment type="caution">
    <text evidence="4">The sequence shown here is derived from an EMBL/GenBank/DDBJ whole genome shotgun (WGS) entry which is preliminary data.</text>
</comment>
<dbReference type="Pfam" id="PF00583">
    <property type="entry name" value="Acetyltransf_1"/>
    <property type="match status" value="1"/>
</dbReference>
<dbReference type="GO" id="GO:0016747">
    <property type="term" value="F:acyltransferase activity, transferring groups other than amino-acyl groups"/>
    <property type="evidence" value="ECO:0007669"/>
    <property type="project" value="InterPro"/>
</dbReference>
<keyword evidence="4" id="KW-0378">Hydrolase</keyword>
<dbReference type="PROSITE" id="PS51186">
    <property type="entry name" value="GNAT"/>
    <property type="match status" value="1"/>
</dbReference>
<organism evidence="4 5">
    <name type="scientific">Lactobacillus pasteurii DSM 23907 = CRBIP 24.76</name>
    <dbReference type="NCBI Taxonomy" id="1423790"/>
    <lineage>
        <taxon>Bacteria</taxon>
        <taxon>Bacillati</taxon>
        <taxon>Bacillota</taxon>
        <taxon>Bacilli</taxon>
        <taxon>Lactobacillales</taxon>
        <taxon>Lactobacillaceae</taxon>
        <taxon>Lactobacillus</taxon>
    </lineage>
</organism>
<evidence type="ECO:0000259" key="3">
    <source>
        <dbReference type="PROSITE" id="PS51186"/>
    </source>
</evidence>
<evidence type="ECO:0000313" key="4">
    <source>
        <dbReference type="EMBL" id="CCI84684.1"/>
    </source>
</evidence>
<keyword evidence="4" id="KW-0645">Protease</keyword>
<keyword evidence="1" id="KW-0808">Transferase</keyword>
<dbReference type="SUPFAM" id="SSF55729">
    <property type="entry name" value="Acyl-CoA N-acyltransferases (Nat)"/>
    <property type="match status" value="1"/>
</dbReference>
<dbReference type="Gene3D" id="3.40.630.30">
    <property type="match status" value="1"/>
</dbReference>
<dbReference type="GO" id="GO:0008233">
    <property type="term" value="F:peptidase activity"/>
    <property type="evidence" value="ECO:0007669"/>
    <property type="project" value="UniProtKB-KW"/>
</dbReference>
<reference evidence="4 5" key="1">
    <citation type="submission" date="2012-06" db="EMBL/GenBank/DDBJ databases">
        <title>Draft Genome Sequence of Lactobacillus pasteurii CRBIP 24.76T.</title>
        <authorList>
            <person name="Cousin S."/>
            <person name="Bouchier C."/>
            <person name="Loux V."/>
            <person name="Ma L."/>
            <person name="Creno S."/>
            <person name="Bizet C."/>
            <person name="Clermont D."/>
        </authorList>
    </citation>
    <scope>NUCLEOTIDE SEQUENCE [LARGE SCALE GENOMIC DNA]</scope>
    <source>
        <strain evidence="5">CRBIP 24.76T</strain>
    </source>
</reference>
<dbReference type="PANTHER" id="PTHR43420:SF47">
    <property type="entry name" value="N-ACETYLTRANSFERASE DOMAIN-CONTAINING PROTEIN"/>
    <property type="match status" value="1"/>
</dbReference>
<evidence type="ECO:0000256" key="2">
    <source>
        <dbReference type="ARBA" id="ARBA00023315"/>
    </source>
</evidence>
<name>I7KKP4_9LACO</name>
<dbReference type="STRING" id="1423790.BN53_00960"/>
<dbReference type="PANTHER" id="PTHR43420">
    <property type="entry name" value="ACETYLTRANSFERASE"/>
    <property type="match status" value="1"/>
</dbReference>
<dbReference type="GO" id="GO:0006508">
    <property type="term" value="P:proteolysis"/>
    <property type="evidence" value="ECO:0007669"/>
    <property type="project" value="UniProtKB-KW"/>
</dbReference>
<dbReference type="InterPro" id="IPR016181">
    <property type="entry name" value="Acyl_CoA_acyltransferase"/>
</dbReference>
<accession>I7KKP4</accession>
<dbReference type="EMBL" id="CAKD01000010">
    <property type="protein sequence ID" value="CCI84684.1"/>
    <property type="molecule type" value="Genomic_DNA"/>
</dbReference>
<dbReference type="RefSeq" id="WP_009559238.1">
    <property type="nucleotide sequence ID" value="NZ_AYZN01000006.1"/>
</dbReference>